<comment type="caution">
    <text evidence="1">The sequence shown here is derived from an EMBL/GenBank/DDBJ whole genome shotgun (WGS) entry which is preliminary data.</text>
</comment>
<evidence type="ECO:0000313" key="1">
    <source>
        <dbReference type="EMBL" id="KAJ4437044.1"/>
    </source>
</evidence>
<name>A0ABQ8ST90_PERAM</name>
<sequence length="284" mass="31899">MERKMLIITLRHRVRNEDIRSQTYLKDAAETADKLKKKWAGHVMRLNANRWIHMLTTWDPRIGKRNAGRGRQAAFGVYYMAIATYRTRTERKQRGLTRVKYEISVRLTAVSYLTRVNKDMKPIEMSIDPINEVYPYTHDEIVQTSTSKGPIQGEMRKPIKAKADQPAAALTFTYLIEGYLASECNESDNAGEMSPGSSTESYPAFARIGLRENPGKNFKQGFRAEMYDIADIDWGESGSIGHRIISDSAFLSSTTIATGVAQSVKALACRSEVAFGRGFDPSLG</sequence>
<dbReference type="EMBL" id="JAJSOF020000021">
    <property type="protein sequence ID" value="KAJ4437044.1"/>
    <property type="molecule type" value="Genomic_DNA"/>
</dbReference>
<protein>
    <submittedName>
        <fullName evidence="1">Uncharacterized protein</fullName>
    </submittedName>
</protein>
<evidence type="ECO:0000313" key="2">
    <source>
        <dbReference type="Proteomes" id="UP001148838"/>
    </source>
</evidence>
<gene>
    <name evidence="1" type="ORF">ANN_17178</name>
</gene>
<accession>A0ABQ8ST90</accession>
<organism evidence="1 2">
    <name type="scientific">Periplaneta americana</name>
    <name type="common">American cockroach</name>
    <name type="synonym">Blatta americana</name>
    <dbReference type="NCBI Taxonomy" id="6978"/>
    <lineage>
        <taxon>Eukaryota</taxon>
        <taxon>Metazoa</taxon>
        <taxon>Ecdysozoa</taxon>
        <taxon>Arthropoda</taxon>
        <taxon>Hexapoda</taxon>
        <taxon>Insecta</taxon>
        <taxon>Pterygota</taxon>
        <taxon>Neoptera</taxon>
        <taxon>Polyneoptera</taxon>
        <taxon>Dictyoptera</taxon>
        <taxon>Blattodea</taxon>
        <taxon>Blattoidea</taxon>
        <taxon>Blattidae</taxon>
        <taxon>Blattinae</taxon>
        <taxon>Periplaneta</taxon>
    </lineage>
</organism>
<reference evidence="1 2" key="1">
    <citation type="journal article" date="2022" name="Allergy">
        <title>Genome assembly and annotation of Periplaneta americana reveal a comprehensive cockroach allergen profile.</title>
        <authorList>
            <person name="Wang L."/>
            <person name="Xiong Q."/>
            <person name="Saelim N."/>
            <person name="Wang L."/>
            <person name="Nong W."/>
            <person name="Wan A.T."/>
            <person name="Shi M."/>
            <person name="Liu X."/>
            <person name="Cao Q."/>
            <person name="Hui J.H.L."/>
            <person name="Sookrung N."/>
            <person name="Leung T.F."/>
            <person name="Tungtrongchitr A."/>
            <person name="Tsui S.K.W."/>
        </authorList>
    </citation>
    <scope>NUCLEOTIDE SEQUENCE [LARGE SCALE GENOMIC DNA]</scope>
    <source>
        <strain evidence="1">PWHHKU_190912</strain>
    </source>
</reference>
<keyword evidence="2" id="KW-1185">Reference proteome</keyword>
<proteinExistence type="predicted"/>
<dbReference type="Proteomes" id="UP001148838">
    <property type="component" value="Unassembled WGS sequence"/>
</dbReference>